<dbReference type="Gene3D" id="3.10.450.590">
    <property type="match status" value="1"/>
</dbReference>
<dbReference type="Pfam" id="PF13026">
    <property type="entry name" value="DUF3887"/>
    <property type="match status" value="1"/>
</dbReference>
<evidence type="ECO:0000313" key="2">
    <source>
        <dbReference type="EMBL" id="SHN83024.1"/>
    </source>
</evidence>
<sequence length="143" mass="15783">MSRQRGGWRRGFVILASILCLFLLTACHKELPALSSKFEPVKVEEKAKSVIALVNDRDGQAMREMGTEEIKASLTDEAMQPVYDALAKAGAFQEIKDIQLAGNTDAAGQEYGVFVAKAVYEKKSFIVTITFTPDMKLSGLFFK</sequence>
<dbReference type="RefSeq" id="WP_072774147.1">
    <property type="nucleotide sequence ID" value="NZ_FRDN01000013.1"/>
</dbReference>
<proteinExistence type="predicted"/>
<evidence type="ECO:0000313" key="3">
    <source>
        <dbReference type="Proteomes" id="UP000184010"/>
    </source>
</evidence>
<reference evidence="3" key="1">
    <citation type="submission" date="2016-12" db="EMBL/GenBank/DDBJ databases">
        <authorList>
            <person name="Varghese N."/>
            <person name="Submissions S."/>
        </authorList>
    </citation>
    <scope>NUCLEOTIDE SEQUENCE [LARGE SCALE GENOMIC DNA]</scope>
    <source>
        <strain evidence="3">DSM 11544</strain>
    </source>
</reference>
<dbReference type="PROSITE" id="PS51257">
    <property type="entry name" value="PROKAR_LIPOPROTEIN"/>
    <property type="match status" value="1"/>
</dbReference>
<evidence type="ECO:0000259" key="1">
    <source>
        <dbReference type="Pfam" id="PF13026"/>
    </source>
</evidence>
<protein>
    <recommendedName>
        <fullName evidence="1">DUF3887 domain-containing protein</fullName>
    </recommendedName>
</protein>
<organism evidence="2 3">
    <name type="scientific">Desulfitobacterium chlororespirans DSM 11544</name>
    <dbReference type="NCBI Taxonomy" id="1121395"/>
    <lineage>
        <taxon>Bacteria</taxon>
        <taxon>Bacillati</taxon>
        <taxon>Bacillota</taxon>
        <taxon>Clostridia</taxon>
        <taxon>Eubacteriales</taxon>
        <taxon>Desulfitobacteriaceae</taxon>
        <taxon>Desulfitobacterium</taxon>
    </lineage>
</organism>
<dbReference type="Proteomes" id="UP000184010">
    <property type="component" value="Unassembled WGS sequence"/>
</dbReference>
<dbReference type="InterPro" id="IPR024981">
    <property type="entry name" value="DUF3887"/>
</dbReference>
<dbReference type="EMBL" id="FRDN01000013">
    <property type="protein sequence ID" value="SHN83024.1"/>
    <property type="molecule type" value="Genomic_DNA"/>
</dbReference>
<accession>A0A1M7UJA1</accession>
<dbReference type="AlphaFoldDB" id="A0A1M7UJA1"/>
<keyword evidence="3" id="KW-1185">Reference proteome</keyword>
<dbReference type="STRING" id="1121395.SAMN02745215_03935"/>
<gene>
    <name evidence="2" type="ORF">SAMN02745215_03935</name>
</gene>
<feature type="domain" description="DUF3887" evidence="1">
    <location>
        <begin position="47"/>
        <end position="140"/>
    </location>
</feature>
<name>A0A1M7UJA1_9FIRM</name>